<gene>
    <name evidence="1" type="ORF">SAMN05421679_102417</name>
</gene>
<accession>A0ABY1R351</accession>
<evidence type="ECO:0000313" key="2">
    <source>
        <dbReference type="Proteomes" id="UP001158050"/>
    </source>
</evidence>
<protein>
    <submittedName>
        <fullName evidence="1">Uncharacterized protein</fullName>
    </submittedName>
</protein>
<sequence>MKIDSLLLLRKSIWLYVDYNFARAMPQEKTIQFGSFIKKPFQSFKL</sequence>
<keyword evidence="2" id="KW-1185">Reference proteome</keyword>
<dbReference type="EMBL" id="FXUO01000002">
    <property type="protein sequence ID" value="SMP90740.1"/>
    <property type="molecule type" value="Genomic_DNA"/>
</dbReference>
<evidence type="ECO:0000313" key="1">
    <source>
        <dbReference type="EMBL" id="SMP90740.1"/>
    </source>
</evidence>
<organism evidence="1 2">
    <name type="scientific">Epilithonimonas pallida</name>
    <dbReference type="NCBI Taxonomy" id="373671"/>
    <lineage>
        <taxon>Bacteria</taxon>
        <taxon>Pseudomonadati</taxon>
        <taxon>Bacteroidota</taxon>
        <taxon>Flavobacteriia</taxon>
        <taxon>Flavobacteriales</taxon>
        <taxon>Weeksellaceae</taxon>
        <taxon>Chryseobacterium group</taxon>
        <taxon>Epilithonimonas</taxon>
    </lineage>
</organism>
<dbReference type="Proteomes" id="UP001158050">
    <property type="component" value="Unassembled WGS sequence"/>
</dbReference>
<reference evidence="1 2" key="1">
    <citation type="submission" date="2017-05" db="EMBL/GenBank/DDBJ databases">
        <authorList>
            <person name="Varghese N."/>
            <person name="Submissions S."/>
        </authorList>
    </citation>
    <scope>NUCLEOTIDE SEQUENCE [LARGE SCALE GENOMIC DNA]</scope>
    <source>
        <strain evidence="1 2">DSM 18015</strain>
    </source>
</reference>
<name>A0ABY1R351_9FLAO</name>
<proteinExistence type="predicted"/>
<comment type="caution">
    <text evidence="1">The sequence shown here is derived from an EMBL/GenBank/DDBJ whole genome shotgun (WGS) entry which is preliminary data.</text>
</comment>